<dbReference type="SUPFAM" id="SSF56281">
    <property type="entry name" value="Metallo-hydrolase/oxidoreductase"/>
    <property type="match status" value="1"/>
</dbReference>
<evidence type="ECO:0000313" key="2">
    <source>
        <dbReference type="EMBL" id="WNY23327.1"/>
    </source>
</evidence>
<protein>
    <recommendedName>
        <fullName evidence="1">Metallo-beta-lactamase domain-containing protein</fullName>
    </recommendedName>
</protein>
<dbReference type="KEGG" id="mehf:MmiHf6_06320"/>
<organism evidence="2 3">
    <name type="scientific">Methanimicrococcus hongohii</name>
    <dbReference type="NCBI Taxonomy" id="3028295"/>
    <lineage>
        <taxon>Archaea</taxon>
        <taxon>Methanobacteriati</taxon>
        <taxon>Methanobacteriota</taxon>
        <taxon>Stenosarchaea group</taxon>
        <taxon>Methanomicrobia</taxon>
        <taxon>Methanosarcinales</taxon>
        <taxon>Methanosarcinaceae</taxon>
        <taxon>Methanimicrococcus</taxon>
    </lineage>
</organism>
<sequence length="325" mass="37374">MSIKYVSNPSLPIIKDGWVGNPMKGHSFLNEKSAQVNMMDFVKSRVHNPQREERKNDTYRAGFCPNTDFVNSKEDMIVWLGHASFFIRLGGVTFLTDPSYYSFPTRNRMVPIPCDVEDFKYVDYVLISHMHHDHADTRSLRKIFKGNKKTEALLPLNGRNYVRFFTKNYQEAGWYQQYKTKSGVEIYFLPSFHWSRMHIFDSNRILWGSFIIRCNGKTIYFGGDTAWGSHFEEIGKLFPDIDYAILPIGAYTPRSVAEFAHISPEEAVKAANVLGAKHLIPMHYGTYPLGQEPLGEPYRKICRLDEDGEICGCLNCLDVGEELLI</sequence>
<dbReference type="Pfam" id="PF12706">
    <property type="entry name" value="Lactamase_B_2"/>
    <property type="match status" value="1"/>
</dbReference>
<evidence type="ECO:0000259" key="1">
    <source>
        <dbReference type="Pfam" id="PF12706"/>
    </source>
</evidence>
<dbReference type="PANTHER" id="PTHR15032">
    <property type="entry name" value="N-ACYL-PHOSPHATIDYLETHANOLAMINE-HYDROLYZING PHOSPHOLIPASE D"/>
    <property type="match status" value="1"/>
</dbReference>
<proteinExistence type="predicted"/>
<dbReference type="RefSeq" id="WP_316558340.1">
    <property type="nucleotide sequence ID" value="NZ_CP131059.1"/>
</dbReference>
<dbReference type="InterPro" id="IPR036866">
    <property type="entry name" value="RibonucZ/Hydroxyglut_hydro"/>
</dbReference>
<dbReference type="GO" id="GO:0005737">
    <property type="term" value="C:cytoplasm"/>
    <property type="evidence" value="ECO:0007669"/>
    <property type="project" value="TreeGrafter"/>
</dbReference>
<accession>A0AA96VAA4</accession>
<dbReference type="EMBL" id="CP131059">
    <property type="protein sequence ID" value="WNY23327.1"/>
    <property type="molecule type" value="Genomic_DNA"/>
</dbReference>
<feature type="domain" description="Metallo-beta-lactamase" evidence="1">
    <location>
        <begin position="94"/>
        <end position="284"/>
    </location>
</feature>
<evidence type="ECO:0000313" key="3">
    <source>
        <dbReference type="Proteomes" id="UP001302978"/>
    </source>
</evidence>
<dbReference type="Gene3D" id="3.60.15.10">
    <property type="entry name" value="Ribonuclease Z/Hydroxyacylglutathione hydrolase-like"/>
    <property type="match status" value="1"/>
</dbReference>
<dbReference type="InterPro" id="IPR001279">
    <property type="entry name" value="Metallo-B-lactamas"/>
</dbReference>
<name>A0AA96VAA4_9EURY</name>
<dbReference type="GeneID" id="85195137"/>
<dbReference type="AlphaFoldDB" id="A0AA96VAA4"/>
<dbReference type="Proteomes" id="UP001302978">
    <property type="component" value="Chromosome"/>
</dbReference>
<keyword evidence="3" id="KW-1185">Reference proteome</keyword>
<gene>
    <name evidence="2" type="ORF">MmiHf6_06320</name>
</gene>
<reference evidence="2 3" key="1">
    <citation type="submission" date="2023-07" db="EMBL/GenBank/DDBJ databases">
        <title>Closed genoem sequence of Methanomicrococcus sp. Hf6.</title>
        <authorList>
            <person name="Poehlein A."/>
            <person name="Protasov E."/>
            <person name="Platt K."/>
            <person name="Reeh H."/>
            <person name="Daniel R."/>
            <person name="Brune A."/>
        </authorList>
    </citation>
    <scope>NUCLEOTIDE SEQUENCE [LARGE SCALE GENOMIC DNA]</scope>
    <source>
        <strain evidence="2 3">Hf6</strain>
    </source>
</reference>
<dbReference type="PANTHER" id="PTHR15032:SF4">
    <property type="entry name" value="N-ACYL-PHOSPHATIDYLETHANOLAMINE-HYDROLYZING PHOSPHOLIPASE D"/>
    <property type="match status" value="1"/>
</dbReference>